<dbReference type="Gene3D" id="1.10.443.10">
    <property type="entry name" value="Intergrase catalytic core"/>
    <property type="match status" value="1"/>
</dbReference>
<sequence>MPRGTDPLKKVELPSGEIRYRFTVDVGQKVKTDKQGRPAQTQKEMTIWTADQAAAFLAATANDWVAIAWEMSMYGLRWCDVDMINRTITIQKTRSILDGVVIEDEPKSERSKRTLPLDDDMVTKLTALQLSQRGEAEEAGDAYGARARTAGSCTWSSTRSAPRCTRRRIRTCSSGG</sequence>
<evidence type="ECO:0000313" key="3">
    <source>
        <dbReference type="Proteomes" id="UP001240150"/>
    </source>
</evidence>
<proteinExistence type="predicted"/>
<evidence type="ECO:0000256" key="1">
    <source>
        <dbReference type="ARBA" id="ARBA00023172"/>
    </source>
</evidence>
<evidence type="ECO:0008006" key="4">
    <source>
        <dbReference type="Google" id="ProtNLM"/>
    </source>
</evidence>
<dbReference type="EMBL" id="CP126980">
    <property type="protein sequence ID" value="WIM97409.1"/>
    <property type="molecule type" value="Genomic_DNA"/>
</dbReference>
<name>A0ABY8WM47_9ACTN</name>
<accession>A0ABY8WM47</accession>
<gene>
    <name evidence="2" type="ORF">ACTOB_000925</name>
</gene>
<dbReference type="RefSeq" id="WP_284918808.1">
    <property type="nucleotide sequence ID" value="NZ_CP126980.1"/>
</dbReference>
<keyword evidence="3" id="KW-1185">Reference proteome</keyword>
<dbReference type="InterPro" id="IPR011010">
    <property type="entry name" value="DNA_brk_join_enz"/>
</dbReference>
<organism evidence="2 3">
    <name type="scientific">Actinoplanes oblitus</name>
    <dbReference type="NCBI Taxonomy" id="3040509"/>
    <lineage>
        <taxon>Bacteria</taxon>
        <taxon>Bacillati</taxon>
        <taxon>Actinomycetota</taxon>
        <taxon>Actinomycetes</taxon>
        <taxon>Micromonosporales</taxon>
        <taxon>Micromonosporaceae</taxon>
        <taxon>Actinoplanes</taxon>
    </lineage>
</organism>
<dbReference type="Proteomes" id="UP001240150">
    <property type="component" value="Chromosome"/>
</dbReference>
<keyword evidence="1" id="KW-0233">DNA recombination</keyword>
<reference evidence="2 3" key="1">
    <citation type="submission" date="2023-06" db="EMBL/GenBank/DDBJ databases">
        <authorList>
            <person name="Yushchuk O."/>
            <person name="Binda E."/>
            <person name="Ruckert-Reed C."/>
            <person name="Fedorenko V."/>
            <person name="Kalinowski J."/>
            <person name="Marinelli F."/>
        </authorList>
    </citation>
    <scope>NUCLEOTIDE SEQUENCE [LARGE SCALE GENOMIC DNA]</scope>
    <source>
        <strain evidence="2 3">NRRL 3884</strain>
    </source>
</reference>
<protein>
    <recommendedName>
        <fullName evidence="4">Tyr recombinase domain-containing protein</fullName>
    </recommendedName>
</protein>
<evidence type="ECO:0000313" key="2">
    <source>
        <dbReference type="EMBL" id="WIM97409.1"/>
    </source>
</evidence>
<dbReference type="SUPFAM" id="SSF56349">
    <property type="entry name" value="DNA breaking-rejoining enzymes"/>
    <property type="match status" value="1"/>
</dbReference>
<dbReference type="InterPro" id="IPR013762">
    <property type="entry name" value="Integrase-like_cat_sf"/>
</dbReference>